<dbReference type="SUPFAM" id="SSF48168">
    <property type="entry name" value="R1 subunit of ribonucleotide reductase, N-terminal domain"/>
    <property type="match status" value="1"/>
</dbReference>
<dbReference type="Proteomes" id="UP001596244">
    <property type="component" value="Unassembled WGS sequence"/>
</dbReference>
<dbReference type="GO" id="GO:0004748">
    <property type="term" value="F:ribonucleoside-diphosphate reductase activity, thioredoxin disulfide as acceptor"/>
    <property type="evidence" value="ECO:0007669"/>
    <property type="project" value="UniProtKB-EC"/>
</dbReference>
<dbReference type="RefSeq" id="WP_376999900.1">
    <property type="nucleotide sequence ID" value="NZ_JBHSQE010000001.1"/>
</dbReference>
<dbReference type="InterPro" id="IPR013509">
    <property type="entry name" value="RNR_lsu_N"/>
</dbReference>
<comment type="caution">
    <text evidence="12">The sequence shown here is derived from an EMBL/GenBank/DDBJ whole genome shotgun (WGS) entry which is preliminary data.</text>
</comment>
<keyword evidence="3" id="KW-0021">Allosteric enzyme</keyword>
<dbReference type="Gene3D" id="1.10.1650.20">
    <property type="match status" value="1"/>
</dbReference>
<dbReference type="PANTHER" id="PTHR11573">
    <property type="entry name" value="RIBONUCLEOSIDE-DIPHOSPHATE REDUCTASE LARGE CHAIN"/>
    <property type="match status" value="1"/>
</dbReference>
<dbReference type="PANTHER" id="PTHR11573:SF30">
    <property type="entry name" value="RIBONUCLEOSIDE-DIPHOSPHATE REDUCTASE 2 SUBUNIT ALPHA"/>
    <property type="match status" value="1"/>
</dbReference>
<keyword evidence="6 10" id="KW-0560">Oxidoreductase</keyword>
<evidence type="ECO:0000256" key="1">
    <source>
        <dbReference type="ARBA" id="ARBA00010406"/>
    </source>
</evidence>
<dbReference type="CDD" id="cd01679">
    <property type="entry name" value="RNR_I"/>
    <property type="match status" value="1"/>
</dbReference>
<evidence type="ECO:0000259" key="11">
    <source>
        <dbReference type="PROSITE" id="PS00089"/>
    </source>
</evidence>
<evidence type="ECO:0000256" key="10">
    <source>
        <dbReference type="RuleBase" id="RU003410"/>
    </source>
</evidence>
<evidence type="ECO:0000256" key="9">
    <source>
        <dbReference type="ARBA" id="ARBA00047754"/>
    </source>
</evidence>
<keyword evidence="5" id="KW-0067">ATP-binding</keyword>
<reference evidence="13" key="1">
    <citation type="journal article" date="2019" name="Int. J. Syst. Evol. Microbiol.">
        <title>The Global Catalogue of Microorganisms (GCM) 10K type strain sequencing project: providing services to taxonomists for standard genome sequencing and annotation.</title>
        <authorList>
            <consortium name="The Broad Institute Genomics Platform"/>
            <consortium name="The Broad Institute Genome Sequencing Center for Infectious Disease"/>
            <person name="Wu L."/>
            <person name="Ma J."/>
        </authorList>
    </citation>
    <scope>NUCLEOTIDE SEQUENCE [LARGE SCALE GENOMIC DNA]</scope>
    <source>
        <strain evidence="13">CCUG 51943</strain>
    </source>
</reference>
<dbReference type="Pfam" id="PF02867">
    <property type="entry name" value="Ribonuc_red_lgC"/>
    <property type="match status" value="1"/>
</dbReference>
<dbReference type="InterPro" id="IPR026459">
    <property type="entry name" value="RNR_1b_NrdE"/>
</dbReference>
<comment type="catalytic activity">
    <reaction evidence="9 10">
        <text>a 2'-deoxyribonucleoside 5'-diphosphate + [thioredoxin]-disulfide + H2O = a ribonucleoside 5'-diphosphate + [thioredoxin]-dithiol</text>
        <dbReference type="Rhea" id="RHEA:23252"/>
        <dbReference type="Rhea" id="RHEA-COMP:10698"/>
        <dbReference type="Rhea" id="RHEA-COMP:10700"/>
        <dbReference type="ChEBI" id="CHEBI:15377"/>
        <dbReference type="ChEBI" id="CHEBI:29950"/>
        <dbReference type="ChEBI" id="CHEBI:50058"/>
        <dbReference type="ChEBI" id="CHEBI:57930"/>
        <dbReference type="ChEBI" id="CHEBI:73316"/>
        <dbReference type="EC" id="1.17.4.1"/>
    </reaction>
</comment>
<evidence type="ECO:0000313" key="13">
    <source>
        <dbReference type="Proteomes" id="UP001596244"/>
    </source>
</evidence>
<organism evidence="12 13">
    <name type="scientific">Corynebacterium nasicanis</name>
    <dbReference type="NCBI Taxonomy" id="1448267"/>
    <lineage>
        <taxon>Bacteria</taxon>
        <taxon>Bacillati</taxon>
        <taxon>Actinomycetota</taxon>
        <taxon>Actinomycetes</taxon>
        <taxon>Mycobacteriales</taxon>
        <taxon>Corynebacteriaceae</taxon>
        <taxon>Corynebacterium</taxon>
    </lineage>
</organism>
<keyword evidence="8" id="KW-1015">Disulfide bond</keyword>
<evidence type="ECO:0000256" key="2">
    <source>
        <dbReference type="ARBA" id="ARBA00012274"/>
    </source>
</evidence>
<dbReference type="NCBIfam" id="TIGR04170">
    <property type="entry name" value="RNR_1b_NrdE"/>
    <property type="match status" value="1"/>
</dbReference>
<dbReference type="Pfam" id="PF00317">
    <property type="entry name" value="Ribonuc_red_lgN"/>
    <property type="match status" value="1"/>
</dbReference>
<protein>
    <recommendedName>
        <fullName evidence="2 10">Ribonucleoside-diphosphate reductase</fullName>
        <ecNumber evidence="2 10">1.17.4.1</ecNumber>
    </recommendedName>
</protein>
<accession>A0ABW1QAE2</accession>
<evidence type="ECO:0000256" key="6">
    <source>
        <dbReference type="ARBA" id="ARBA00023002"/>
    </source>
</evidence>
<name>A0ABW1QAE2_9CORY</name>
<keyword evidence="13" id="KW-1185">Reference proteome</keyword>
<comment type="function">
    <text evidence="10">Provides the precursors necessary for DNA synthesis. Catalyzes the biosynthesis of deoxyribonucleotides from the corresponding ribonucleotides.</text>
</comment>
<dbReference type="Gene3D" id="3.20.70.20">
    <property type="match status" value="1"/>
</dbReference>
<dbReference type="EC" id="1.17.4.1" evidence="2 10"/>
<dbReference type="SUPFAM" id="SSF51998">
    <property type="entry name" value="PFL-like glycyl radical enzymes"/>
    <property type="match status" value="1"/>
</dbReference>
<dbReference type="NCBIfam" id="TIGR02506">
    <property type="entry name" value="NrdE_NrdA"/>
    <property type="match status" value="1"/>
</dbReference>
<dbReference type="PRINTS" id="PR01183">
    <property type="entry name" value="RIBORDTASEM1"/>
</dbReference>
<evidence type="ECO:0000256" key="5">
    <source>
        <dbReference type="ARBA" id="ARBA00022840"/>
    </source>
</evidence>
<dbReference type="InterPro" id="IPR008926">
    <property type="entry name" value="RNR_R1-su_N"/>
</dbReference>
<evidence type="ECO:0000313" key="12">
    <source>
        <dbReference type="EMBL" id="MFC6145873.1"/>
    </source>
</evidence>
<evidence type="ECO:0000256" key="4">
    <source>
        <dbReference type="ARBA" id="ARBA00022741"/>
    </source>
</evidence>
<sequence>MTTKTTEHATSQEEQLDYHALNALLNLYDENGRIQFDKDREAANQYFLQHVNQNTVYFHDLDEKLRYLVDNNYYEPEVLEAYDYDFIKALFQRAYAYKFRFPTFLGAYKYYTSYTLKTFDGRRYLERFEDRVTMTALFLANGDRTLAENLVDEILTGRFQPATPTFLNAGKAQRGELVSCFLLRIEDNMESIGRAINSALQLSKRGGGVALLLSNLRESGAPIKHIENQSSGVIPVMKLLEDSFSYANQLGARQGAGAVYLNAHHPDIMRFLDTKRENADEKIRIKTLSLGVVIPDITFELARRNDDMYLFSPYDVERKYGKPFGDISITELYDEMVDDPQIAKKKINARQFFQTLAEIQFESGYPYIMFEDTVNAANPIEGRINMSNLCSEILQVNTPSTYHEDLSYETIGEDISCNLGSMNIAMAMDSPDFGKTIETAIRGLTAVAEFTSIDSVPSVREGNNASHAIGLGQMNLHGYLGREHIYYGSEEGLDFTNAYFAAVLYQALRASNTIARERGTTFSGFETSKYADGTYFDGFDPADFAPRTEKVKELFANSTAHIPSAEDWAQLKADVMEHGLFNRNLQAVPPTGSISYINNSTSSIHPIASKIEIRKEGKIGRVYYPAPHMDNENLDYFQDSYEIGFEKIIDTYAVATRYVDQGLSLTLFFKDTATTRDINRAQIYAWRKGIKTLYYIRLRQVALTGTEIEGCVSCML</sequence>
<evidence type="ECO:0000256" key="7">
    <source>
        <dbReference type="ARBA" id="ARBA00023116"/>
    </source>
</evidence>
<dbReference type="PROSITE" id="PS00089">
    <property type="entry name" value="RIBORED_LARGE"/>
    <property type="match status" value="1"/>
</dbReference>
<dbReference type="InterPro" id="IPR039718">
    <property type="entry name" value="Rrm1"/>
</dbReference>
<keyword evidence="4" id="KW-0547">Nucleotide-binding</keyword>
<dbReference type="Pfam" id="PF08343">
    <property type="entry name" value="RNR_N"/>
    <property type="match status" value="1"/>
</dbReference>
<evidence type="ECO:0000256" key="3">
    <source>
        <dbReference type="ARBA" id="ARBA00022533"/>
    </source>
</evidence>
<evidence type="ECO:0000256" key="8">
    <source>
        <dbReference type="ARBA" id="ARBA00023157"/>
    </source>
</evidence>
<dbReference type="InterPro" id="IPR013346">
    <property type="entry name" value="NrdE_NrdA_C"/>
</dbReference>
<proteinExistence type="inferred from homology"/>
<dbReference type="InterPro" id="IPR013554">
    <property type="entry name" value="RNR_N"/>
</dbReference>
<comment type="similarity">
    <text evidence="1 10">Belongs to the ribonucleoside diphosphate reductase large chain family.</text>
</comment>
<feature type="domain" description="Ribonucleotide reductase large subunit" evidence="11">
    <location>
        <begin position="568"/>
        <end position="590"/>
    </location>
</feature>
<keyword evidence="7 10" id="KW-0215">Deoxyribonucleotide synthesis</keyword>
<gene>
    <name evidence="12" type="primary">nrdE</name>
    <name evidence="12" type="ORF">ACFPUZ_03485</name>
</gene>
<dbReference type="InterPro" id="IPR000788">
    <property type="entry name" value="RNR_lg_C"/>
</dbReference>
<dbReference type="EMBL" id="JBHSQE010000001">
    <property type="protein sequence ID" value="MFC6145873.1"/>
    <property type="molecule type" value="Genomic_DNA"/>
</dbReference>